<accession>A0A853I4S1</accession>
<dbReference type="EMBL" id="JACCKB010000015">
    <property type="protein sequence ID" value="NYZ66562.1"/>
    <property type="molecule type" value="Genomic_DNA"/>
</dbReference>
<dbReference type="RefSeq" id="WP_180568591.1">
    <property type="nucleotide sequence ID" value="NZ_JACCKB010000015.1"/>
</dbReference>
<keyword evidence="2" id="KW-1185">Reference proteome</keyword>
<gene>
    <name evidence="1" type="ORF">H0A36_11135</name>
</gene>
<name>A0A853I4S1_9GAMM</name>
<proteinExistence type="predicted"/>
<organism evidence="1 2">
    <name type="scientific">Spartinivicinus marinus</name>
    <dbReference type="NCBI Taxonomy" id="2994442"/>
    <lineage>
        <taxon>Bacteria</taxon>
        <taxon>Pseudomonadati</taxon>
        <taxon>Pseudomonadota</taxon>
        <taxon>Gammaproteobacteria</taxon>
        <taxon>Oceanospirillales</taxon>
        <taxon>Zooshikellaceae</taxon>
        <taxon>Spartinivicinus</taxon>
    </lineage>
</organism>
<reference evidence="1 2" key="1">
    <citation type="submission" date="2020-07" db="EMBL/GenBank/DDBJ databases">
        <title>Endozoicomonas sp. nov., isolated from sediment.</title>
        <authorList>
            <person name="Gu T."/>
        </authorList>
    </citation>
    <scope>NUCLEOTIDE SEQUENCE [LARGE SCALE GENOMIC DNA]</scope>
    <source>
        <strain evidence="1 2">SM1973</strain>
    </source>
</reference>
<sequence length="96" mass="11579">MSDLVELIKKRPGMYIESQSATELDYFLRGFIAAKKLVNNETGDMESYYGFNHWVCKKFDIEANVSWRRAVVFHEPNEFYAFQKFFELWDEYTLER</sequence>
<dbReference type="Proteomes" id="UP000569732">
    <property type="component" value="Unassembled WGS sequence"/>
</dbReference>
<protein>
    <submittedName>
        <fullName evidence="1">Uncharacterized protein</fullName>
    </submittedName>
</protein>
<evidence type="ECO:0000313" key="2">
    <source>
        <dbReference type="Proteomes" id="UP000569732"/>
    </source>
</evidence>
<evidence type="ECO:0000313" key="1">
    <source>
        <dbReference type="EMBL" id="NYZ66562.1"/>
    </source>
</evidence>
<dbReference type="AlphaFoldDB" id="A0A853I4S1"/>
<comment type="caution">
    <text evidence="1">The sequence shown here is derived from an EMBL/GenBank/DDBJ whole genome shotgun (WGS) entry which is preliminary data.</text>
</comment>